<accession>A0A9D9H8B3</accession>
<dbReference type="NCBIfam" id="NF007038">
    <property type="entry name" value="PRK09496.2-6"/>
    <property type="match status" value="1"/>
</dbReference>
<dbReference type="SUPFAM" id="SSF51735">
    <property type="entry name" value="NAD(P)-binding Rossmann-fold domains"/>
    <property type="match status" value="2"/>
</dbReference>
<name>A0A9D9H8B3_9BACT</name>
<dbReference type="InterPro" id="IPR050721">
    <property type="entry name" value="Trk_Ktr_HKT_K-transport"/>
</dbReference>
<protein>
    <recommendedName>
        <fullName evidence="1">Trk system potassium uptake protein TrkA</fullName>
    </recommendedName>
</protein>
<keyword evidence="3" id="KW-0633">Potassium transport</keyword>
<keyword evidence="4" id="KW-0630">Potassium</keyword>
<dbReference type="InterPro" id="IPR006037">
    <property type="entry name" value="RCK_C"/>
</dbReference>
<organism evidence="9 10">
    <name type="scientific">Candidatus Caccoplasma merdipullorum</name>
    <dbReference type="NCBI Taxonomy" id="2840718"/>
    <lineage>
        <taxon>Bacteria</taxon>
        <taxon>Pseudomonadati</taxon>
        <taxon>Bacteroidota</taxon>
        <taxon>Bacteroidia</taxon>
        <taxon>Bacteroidales</taxon>
        <taxon>Bacteroidaceae</taxon>
        <taxon>Bacteroidaceae incertae sedis</taxon>
        <taxon>Candidatus Caccoplasma</taxon>
    </lineage>
</organism>
<evidence type="ECO:0000259" key="8">
    <source>
        <dbReference type="PROSITE" id="PS51202"/>
    </source>
</evidence>
<dbReference type="SUPFAM" id="SSF116726">
    <property type="entry name" value="TrkA C-terminal domain-like"/>
    <property type="match status" value="2"/>
</dbReference>
<feature type="domain" description="RCK C-terminal" evidence="8">
    <location>
        <begin position="366"/>
        <end position="446"/>
    </location>
</feature>
<comment type="caution">
    <text evidence="9">The sequence shown here is derived from an EMBL/GenBank/DDBJ whole genome shotgun (WGS) entry which is preliminary data.</text>
</comment>
<sequence>MKIVIAGAGEVGTHLAKLLSKEKQDIILLDTKDKEEKLQWIDSNYNLMTVSGSPTSFKTLKQAGVHNADLFIAVTPSDDKNITACIIASRLGAKKSLARIDNYEYMKPENRAFFKELGVDELIYPEMLAAKEIVNALKITWARKWFDLCDGKLILISTKIGETSSLINRKLMELTREHNFYHIAAIKRKDETIIPRGSDEIQINDIVYFTATPDHLKDIRILTGKKEVEVENVFVMGGSRIAVQLAYFLPDSISMKLIEQDYEKSLMLAEKLPDADIINGDARDTELLLEEGIKNSDAFIALTDNSETNILSCLTAKKLGVKKTVAEVENIPFISTADELDIGSVINKKFIAASRIYQLLLDSDNSDARCLATGDAEVVEMTVKAGAKITRAKIKDLDIPKGLTIGGMVRNGKGEIVNGNTQIAENDHVLIFCVNDVLHKIEKLFG</sequence>
<reference evidence="9" key="1">
    <citation type="submission" date="2020-10" db="EMBL/GenBank/DDBJ databases">
        <authorList>
            <person name="Gilroy R."/>
        </authorList>
    </citation>
    <scope>NUCLEOTIDE SEQUENCE</scope>
    <source>
        <strain evidence="9">G3-4614</strain>
    </source>
</reference>
<keyword evidence="5" id="KW-0520">NAD</keyword>
<dbReference type="Pfam" id="PF02254">
    <property type="entry name" value="TrkA_N"/>
    <property type="match status" value="2"/>
</dbReference>
<evidence type="ECO:0000256" key="5">
    <source>
        <dbReference type="ARBA" id="ARBA00023027"/>
    </source>
</evidence>
<dbReference type="Pfam" id="PF02080">
    <property type="entry name" value="TrkA_C"/>
    <property type="match status" value="2"/>
</dbReference>
<keyword evidence="6" id="KW-0406">Ion transport</keyword>
<dbReference type="AlphaFoldDB" id="A0A9D9H8B3"/>
<dbReference type="Gene3D" id="3.30.70.1450">
    <property type="entry name" value="Regulator of K+ conductance, C-terminal domain"/>
    <property type="match status" value="2"/>
</dbReference>
<dbReference type="InterPro" id="IPR006036">
    <property type="entry name" value="K_uptake_TrkA"/>
</dbReference>
<dbReference type="Proteomes" id="UP000823636">
    <property type="component" value="Unassembled WGS sequence"/>
</dbReference>
<dbReference type="EMBL" id="JADIMW010000088">
    <property type="protein sequence ID" value="MBO8438982.1"/>
    <property type="molecule type" value="Genomic_DNA"/>
</dbReference>
<reference evidence="9" key="2">
    <citation type="journal article" date="2021" name="PeerJ">
        <title>Extensive microbial diversity within the chicken gut microbiome revealed by metagenomics and culture.</title>
        <authorList>
            <person name="Gilroy R."/>
            <person name="Ravi A."/>
            <person name="Getino M."/>
            <person name="Pursley I."/>
            <person name="Horton D.L."/>
            <person name="Alikhan N.F."/>
            <person name="Baker D."/>
            <person name="Gharbi K."/>
            <person name="Hall N."/>
            <person name="Watson M."/>
            <person name="Adriaenssens E.M."/>
            <person name="Foster-Nyarko E."/>
            <person name="Jarju S."/>
            <person name="Secka A."/>
            <person name="Antonio M."/>
            <person name="Oren A."/>
            <person name="Chaudhuri R.R."/>
            <person name="La Ragione R."/>
            <person name="Hildebrand F."/>
            <person name="Pallen M.J."/>
        </authorList>
    </citation>
    <scope>NUCLEOTIDE SEQUENCE</scope>
    <source>
        <strain evidence="9">G3-4614</strain>
    </source>
</reference>
<feature type="domain" description="RCK N-terminal" evidence="7">
    <location>
        <begin position="230"/>
        <end position="346"/>
    </location>
</feature>
<gene>
    <name evidence="9" type="primary">trkA</name>
    <name evidence="9" type="ORF">IAC54_08850</name>
</gene>
<evidence type="ECO:0000259" key="7">
    <source>
        <dbReference type="PROSITE" id="PS51201"/>
    </source>
</evidence>
<proteinExistence type="predicted"/>
<dbReference type="PROSITE" id="PS51201">
    <property type="entry name" value="RCK_N"/>
    <property type="match status" value="2"/>
</dbReference>
<dbReference type="InterPro" id="IPR036721">
    <property type="entry name" value="RCK_C_sf"/>
</dbReference>
<keyword evidence="2" id="KW-0813">Transport</keyword>
<evidence type="ECO:0000256" key="1">
    <source>
        <dbReference type="ARBA" id="ARBA00017378"/>
    </source>
</evidence>
<dbReference type="PROSITE" id="PS51202">
    <property type="entry name" value="RCK_C"/>
    <property type="match status" value="2"/>
</dbReference>
<evidence type="ECO:0000256" key="2">
    <source>
        <dbReference type="ARBA" id="ARBA00022448"/>
    </source>
</evidence>
<feature type="domain" description="RCK C-terminal" evidence="8">
    <location>
        <begin position="143"/>
        <end position="225"/>
    </location>
</feature>
<dbReference type="PRINTS" id="PR00335">
    <property type="entry name" value="KUPTAKETRKA"/>
</dbReference>
<evidence type="ECO:0000256" key="6">
    <source>
        <dbReference type="ARBA" id="ARBA00023065"/>
    </source>
</evidence>
<dbReference type="GO" id="GO:0015079">
    <property type="term" value="F:potassium ion transmembrane transporter activity"/>
    <property type="evidence" value="ECO:0007669"/>
    <property type="project" value="InterPro"/>
</dbReference>
<dbReference type="Gene3D" id="3.40.50.720">
    <property type="entry name" value="NAD(P)-binding Rossmann-like Domain"/>
    <property type="match status" value="2"/>
</dbReference>
<dbReference type="InterPro" id="IPR036291">
    <property type="entry name" value="NAD(P)-bd_dom_sf"/>
</dbReference>
<dbReference type="PANTHER" id="PTHR43833">
    <property type="entry name" value="POTASSIUM CHANNEL PROTEIN 2-RELATED-RELATED"/>
    <property type="match status" value="1"/>
</dbReference>
<evidence type="ECO:0000256" key="4">
    <source>
        <dbReference type="ARBA" id="ARBA00022958"/>
    </source>
</evidence>
<dbReference type="NCBIfam" id="NF007039">
    <property type="entry name" value="PRK09496.3-2"/>
    <property type="match status" value="1"/>
</dbReference>
<dbReference type="PANTHER" id="PTHR43833:SF5">
    <property type="entry name" value="TRK SYSTEM POTASSIUM UPTAKE PROTEIN TRKA"/>
    <property type="match status" value="1"/>
</dbReference>
<evidence type="ECO:0000313" key="10">
    <source>
        <dbReference type="Proteomes" id="UP000823636"/>
    </source>
</evidence>
<feature type="domain" description="RCK N-terminal" evidence="7">
    <location>
        <begin position="1"/>
        <end position="123"/>
    </location>
</feature>
<evidence type="ECO:0000313" key="9">
    <source>
        <dbReference type="EMBL" id="MBO8438982.1"/>
    </source>
</evidence>
<dbReference type="GO" id="GO:0005886">
    <property type="term" value="C:plasma membrane"/>
    <property type="evidence" value="ECO:0007669"/>
    <property type="project" value="InterPro"/>
</dbReference>
<evidence type="ECO:0000256" key="3">
    <source>
        <dbReference type="ARBA" id="ARBA00022538"/>
    </source>
</evidence>
<dbReference type="NCBIfam" id="NF007031">
    <property type="entry name" value="PRK09496.1-2"/>
    <property type="match status" value="1"/>
</dbReference>
<dbReference type="InterPro" id="IPR003148">
    <property type="entry name" value="RCK_N"/>
</dbReference>